<reference evidence="5" key="1">
    <citation type="submission" date="2024-02" db="UniProtKB">
        <authorList>
            <consortium name="WormBaseParasite"/>
        </authorList>
    </citation>
    <scope>IDENTIFICATION</scope>
</reference>
<accession>A0AAF3EI92</accession>
<dbReference type="AlphaFoldDB" id="A0AAF3EI92"/>
<dbReference type="SUPFAM" id="SSF56112">
    <property type="entry name" value="Protein kinase-like (PK-like)"/>
    <property type="match status" value="1"/>
</dbReference>
<dbReference type="Proteomes" id="UP000887575">
    <property type="component" value="Unassembled WGS sequence"/>
</dbReference>
<dbReference type="InterPro" id="IPR000719">
    <property type="entry name" value="Prot_kinase_dom"/>
</dbReference>
<name>A0AAF3EI92_9BILA</name>
<evidence type="ECO:0000313" key="5">
    <source>
        <dbReference type="WBParaSite" id="MBELARI_LOCUS13690"/>
    </source>
</evidence>
<dbReference type="Pfam" id="PF12474">
    <property type="entry name" value="PKK"/>
    <property type="match status" value="1"/>
</dbReference>
<evidence type="ECO:0000256" key="1">
    <source>
        <dbReference type="SAM" id="Coils"/>
    </source>
</evidence>
<dbReference type="InterPro" id="IPR022165">
    <property type="entry name" value="PKK"/>
</dbReference>
<keyword evidence="4" id="KW-1185">Reference proteome</keyword>
<feature type="coiled-coil region" evidence="1">
    <location>
        <begin position="848"/>
        <end position="897"/>
    </location>
</feature>
<feature type="compositionally biased region" description="Polar residues" evidence="2">
    <location>
        <begin position="489"/>
        <end position="500"/>
    </location>
</feature>
<evidence type="ECO:0000256" key="2">
    <source>
        <dbReference type="SAM" id="MobiDB-lite"/>
    </source>
</evidence>
<proteinExistence type="predicted"/>
<dbReference type="Pfam" id="PF00069">
    <property type="entry name" value="Pkinase"/>
    <property type="match status" value="1"/>
</dbReference>
<dbReference type="InterPro" id="IPR011009">
    <property type="entry name" value="Kinase-like_dom_sf"/>
</dbReference>
<dbReference type="PANTHER" id="PTHR44329">
    <property type="entry name" value="SERINE/THREONINE-PROTEIN KINASE TNNI3K-RELATED"/>
    <property type="match status" value="1"/>
</dbReference>
<feature type="compositionally biased region" description="Basic and acidic residues" evidence="2">
    <location>
        <begin position="675"/>
        <end position="696"/>
    </location>
</feature>
<dbReference type="Gene3D" id="1.10.510.10">
    <property type="entry name" value="Transferase(Phosphotransferase) domain 1"/>
    <property type="match status" value="2"/>
</dbReference>
<dbReference type="PROSITE" id="PS50011">
    <property type="entry name" value="PROTEIN_KINASE_DOM"/>
    <property type="match status" value="1"/>
</dbReference>
<feature type="region of interest" description="Disordered" evidence="2">
    <location>
        <begin position="669"/>
        <end position="696"/>
    </location>
</feature>
<protein>
    <recommendedName>
        <fullName evidence="3">Protein kinase domain-containing protein</fullName>
    </recommendedName>
</protein>
<evidence type="ECO:0000259" key="3">
    <source>
        <dbReference type="PROSITE" id="PS50011"/>
    </source>
</evidence>
<keyword evidence="1" id="KW-0175">Coiled coil</keyword>
<dbReference type="GO" id="GO:0005524">
    <property type="term" value="F:ATP binding"/>
    <property type="evidence" value="ECO:0007669"/>
    <property type="project" value="InterPro"/>
</dbReference>
<feature type="region of interest" description="Disordered" evidence="2">
    <location>
        <begin position="455"/>
        <end position="500"/>
    </location>
</feature>
<organism evidence="4 5">
    <name type="scientific">Mesorhabditis belari</name>
    <dbReference type="NCBI Taxonomy" id="2138241"/>
    <lineage>
        <taxon>Eukaryota</taxon>
        <taxon>Metazoa</taxon>
        <taxon>Ecdysozoa</taxon>
        <taxon>Nematoda</taxon>
        <taxon>Chromadorea</taxon>
        <taxon>Rhabditida</taxon>
        <taxon>Rhabditina</taxon>
        <taxon>Rhabditomorpha</taxon>
        <taxon>Rhabditoidea</taxon>
        <taxon>Rhabditidae</taxon>
        <taxon>Mesorhabditinae</taxon>
        <taxon>Mesorhabditis</taxon>
    </lineage>
</organism>
<dbReference type="GO" id="GO:0004674">
    <property type="term" value="F:protein serine/threonine kinase activity"/>
    <property type="evidence" value="ECO:0007669"/>
    <property type="project" value="TreeGrafter"/>
</dbReference>
<sequence>MELKRIGSGRYSEVKLNTFQNKWIAEKHILLRWKRVFRNEVSVLQKLTQGSNNHPNIIRYFDWEERGEYYVIKLEWCERGSLQDVIDDPKVVYSMKTALCILITEQFVVKLADFGFLCEVESMSTITETGTYRYMSPEVYGITGRKMIHCKSDLYAAGLVLWEILERKKIFYDYVEQEGFNHVRFFTDFKKGTLKFELPNCAHEIKSVVGSCIKFHFNDRPDVDRLYETVTEMNIKMKDFFKLPKIRDELTKRLKPIGYDGTNNELILEDDQISLSDLRNNSKSTTINVLCRANEQSSMNQSAIDQAHDVDNTITETIGKNFQASQAEMDFIDDFQQDQPKATELVATRDISQLPPGKASSVIDLRSQYESSMRMSMANSSTSTLESRDVQNNIGKIIRWEQSRSNFSKSCESFERVQIESPDLFATRGKFKNSNSNRKKLLASTEELDEYFNIEPPTSFQTPDPPIDYLDSSDHETQSPRRLPRETPVITSPETSNTENTKAVAAWLNSGVKLDYTTISELDSQTKPNDSTMAETEISVDLEVPSFDAISTSESTTFRLNSRQKSKKLEQEERQELKEFHKKATSQMKKQEKFHLQQRLSLQNTLRQSLKVIDEKMLQQLDEERRIQQKEHKSETARLRAEAERQLTDFNEALPRLLKNLKTSVMSLSKPQRKRVLDTRKSQLARERQEEENTLRQQLREKAGTALSSLEMRHKNKISQIVLNGDEQKKNLEQVKKERETKLEEIIRKEKFDLLLNLFKAQWEMLGAQLECVQEHELRQIEEEQFVEKMQAKRALDEDTRTFPRFLHRETKTRSMIYRESLRIGRQKSINIPERIRQFQAEEELRKKTALNEYNQKKQAKLQELEERHHFELHAIKEQHRIQKQQFENEQNRKLEQFNENQTQERVSLFDFMEGKKIAGTSSQLSLRV</sequence>
<feature type="domain" description="Protein kinase" evidence="3">
    <location>
        <begin position="1"/>
        <end position="241"/>
    </location>
</feature>
<feature type="compositionally biased region" description="Basic and acidic residues" evidence="2">
    <location>
        <begin position="472"/>
        <end position="485"/>
    </location>
</feature>
<dbReference type="InterPro" id="IPR051681">
    <property type="entry name" value="Ser/Thr_Kinases-Pseudokinases"/>
</dbReference>
<evidence type="ECO:0000313" key="4">
    <source>
        <dbReference type="Proteomes" id="UP000887575"/>
    </source>
</evidence>
<dbReference type="WBParaSite" id="MBELARI_LOCUS13690">
    <property type="protein sequence ID" value="MBELARI_LOCUS13690"/>
    <property type="gene ID" value="MBELARI_LOCUS13690"/>
</dbReference>